<sequence>MRKQVTFMEESRNRDLIQHGNSRYIATRSAGSPRAPRVHLNVDEHNDQNTRTLKTLQFKPLPQQTAEDQHMKTIHIPKSMVMAPFLKHPSLTPGQKRYLYSIASVYSTDHMRRQMRQHYLNILRSCTATAAGHRSGGKRGGTAVKAHVKGLPTSSDGSGKGPPSLTRTNTHQENSTANSGKLVLPQITRHDRNSSHISAPNVKGHSKMKSSNIRMSQCASSKGTKKCTPYQHEDLEENMSSLSLEEEMAIVLN</sequence>
<dbReference type="GeneID" id="116221126"/>
<dbReference type="PANTHER" id="PTHR16476:SF4">
    <property type="entry name" value="PROTEIN FAM216A"/>
    <property type="match status" value="1"/>
</dbReference>
<accession>A0A6P8FE33</accession>
<evidence type="ECO:0000313" key="4">
    <source>
        <dbReference type="RefSeq" id="XP_031426728.1"/>
    </source>
</evidence>
<evidence type="ECO:0000256" key="2">
    <source>
        <dbReference type="SAM" id="MobiDB-lite"/>
    </source>
</evidence>
<dbReference type="Proteomes" id="UP000515152">
    <property type="component" value="Chromosome 7"/>
</dbReference>
<protein>
    <submittedName>
        <fullName evidence="4">Protein FAM216A isoform X1</fullName>
    </submittedName>
</protein>
<gene>
    <name evidence="4" type="primary">LOC116221126</name>
</gene>
<dbReference type="InterPro" id="IPR029373">
    <property type="entry name" value="FAM216"/>
</dbReference>
<proteinExistence type="inferred from homology"/>
<feature type="region of interest" description="Disordered" evidence="2">
    <location>
        <begin position="192"/>
        <end position="226"/>
    </location>
</feature>
<reference evidence="4" key="1">
    <citation type="submission" date="2025-08" db="UniProtKB">
        <authorList>
            <consortium name="RefSeq"/>
        </authorList>
    </citation>
    <scope>IDENTIFICATION</scope>
</reference>
<feature type="compositionally biased region" description="Polar residues" evidence="2">
    <location>
        <begin position="165"/>
        <end position="179"/>
    </location>
</feature>
<dbReference type="PANTHER" id="PTHR16476">
    <property type="entry name" value="FAMILY WITH SEQUENCE SIMILARITY 216 MEMBER A"/>
    <property type="match status" value="1"/>
</dbReference>
<dbReference type="RefSeq" id="XP_031426728.1">
    <property type="nucleotide sequence ID" value="XM_031570868.2"/>
</dbReference>
<comment type="similarity">
    <text evidence="1">Belongs to the FAM216 family.</text>
</comment>
<feature type="compositionally biased region" description="Polar residues" evidence="2">
    <location>
        <begin position="209"/>
        <end position="222"/>
    </location>
</feature>
<name>A0A6P8FE33_CLUHA</name>
<evidence type="ECO:0000256" key="1">
    <source>
        <dbReference type="ARBA" id="ARBA00008615"/>
    </source>
</evidence>
<feature type="region of interest" description="Disordered" evidence="2">
    <location>
        <begin position="148"/>
        <end position="180"/>
    </location>
</feature>
<organism evidence="3 4">
    <name type="scientific">Clupea harengus</name>
    <name type="common">Atlantic herring</name>
    <dbReference type="NCBI Taxonomy" id="7950"/>
    <lineage>
        <taxon>Eukaryota</taxon>
        <taxon>Metazoa</taxon>
        <taxon>Chordata</taxon>
        <taxon>Craniata</taxon>
        <taxon>Vertebrata</taxon>
        <taxon>Euteleostomi</taxon>
        <taxon>Actinopterygii</taxon>
        <taxon>Neopterygii</taxon>
        <taxon>Teleostei</taxon>
        <taxon>Clupei</taxon>
        <taxon>Clupeiformes</taxon>
        <taxon>Clupeoidei</taxon>
        <taxon>Clupeidae</taxon>
        <taxon>Clupea</taxon>
    </lineage>
</organism>
<dbReference type="Pfam" id="PF15107">
    <property type="entry name" value="FAM216B"/>
    <property type="match status" value="1"/>
</dbReference>
<dbReference type="KEGG" id="char:116221126"/>
<dbReference type="AlphaFoldDB" id="A0A6P8FE33"/>
<keyword evidence="3" id="KW-1185">Reference proteome</keyword>
<dbReference type="OrthoDB" id="5980156at2759"/>
<evidence type="ECO:0000313" key="3">
    <source>
        <dbReference type="Proteomes" id="UP000515152"/>
    </source>
</evidence>